<organism evidence="2 3">
    <name type="scientific">Plectus sambesii</name>
    <dbReference type="NCBI Taxonomy" id="2011161"/>
    <lineage>
        <taxon>Eukaryota</taxon>
        <taxon>Metazoa</taxon>
        <taxon>Ecdysozoa</taxon>
        <taxon>Nematoda</taxon>
        <taxon>Chromadorea</taxon>
        <taxon>Plectida</taxon>
        <taxon>Plectina</taxon>
        <taxon>Plectoidea</taxon>
        <taxon>Plectidae</taxon>
        <taxon>Plectus</taxon>
    </lineage>
</organism>
<name>A0A914VHB0_9BILA</name>
<protein>
    <submittedName>
        <fullName evidence="3">Uncharacterized protein</fullName>
    </submittedName>
</protein>
<dbReference type="WBParaSite" id="PSAMB.scaffold1969size26357.g15772.t1">
    <property type="protein sequence ID" value="PSAMB.scaffold1969size26357.g15772.t1"/>
    <property type="gene ID" value="PSAMB.scaffold1969size26357.g15772"/>
</dbReference>
<accession>A0A914VHB0</accession>
<reference evidence="3" key="1">
    <citation type="submission" date="2022-11" db="UniProtKB">
        <authorList>
            <consortium name="WormBaseParasite"/>
        </authorList>
    </citation>
    <scope>IDENTIFICATION</scope>
</reference>
<evidence type="ECO:0000256" key="1">
    <source>
        <dbReference type="SAM" id="MobiDB-lite"/>
    </source>
</evidence>
<evidence type="ECO:0000313" key="2">
    <source>
        <dbReference type="Proteomes" id="UP000887566"/>
    </source>
</evidence>
<feature type="region of interest" description="Disordered" evidence="1">
    <location>
        <begin position="46"/>
        <end position="98"/>
    </location>
</feature>
<sequence>MLPGGLVIPFGPSTAPFAGPHASAFPRPPPYAVMPPFSHGLFVPQMAPPPSPNMNSGKPVQHKIHELTSAASSPPSATSGKASTTTATLSSSKGGGDVVMSSSVIPPVQRHLHMHQHTHSFPLFPSPGLDYAANTYAATMFGHNGTPINLAYPPK</sequence>
<dbReference type="Proteomes" id="UP000887566">
    <property type="component" value="Unplaced"/>
</dbReference>
<proteinExistence type="predicted"/>
<feature type="compositionally biased region" description="Low complexity" evidence="1">
    <location>
        <begin position="67"/>
        <end position="92"/>
    </location>
</feature>
<keyword evidence="2" id="KW-1185">Reference proteome</keyword>
<evidence type="ECO:0000313" key="3">
    <source>
        <dbReference type="WBParaSite" id="PSAMB.scaffold1969size26357.g15772.t1"/>
    </source>
</evidence>
<dbReference type="AlphaFoldDB" id="A0A914VHB0"/>